<dbReference type="GO" id="GO:0005262">
    <property type="term" value="F:calcium channel activity"/>
    <property type="evidence" value="ECO:0007669"/>
    <property type="project" value="UniProtKB-KW"/>
</dbReference>
<evidence type="ECO:0000256" key="4">
    <source>
        <dbReference type="ARBA" id="ARBA00022568"/>
    </source>
</evidence>
<protein>
    <recommendedName>
        <fullName evidence="16">Calcium uniporter protein, mitochondrial</fullName>
    </recommendedName>
</protein>
<sequence length="861" mass="98231">MGLIPPEVQDLIIRDLDPQGRSRYSLMNKESYHTVTNFNQRAFRIEQVLAPFFDQTEIDELRLLQYRTGILISGSTALQFFDLVVYPDSDLDLYVELRHCRPLAEFLASVGYQFQPTPRQRSTFDGALAFTLSLNFAGTQNLHDDEEDFQGYVNNGIASVYNFSRGGKRIQVITSHTCSMDVILSFHSTCVMNIITYSHAYALYPRATFLDRVSMTNALFSTQDHRHGLARAKYAGRGWTMIERPSIAMSLRRRSEFWFGGRSVGDSACWIIPLSPIKNISVPNVDFARINSWSHNFDVSKSRLVRCPRTHGKLKYGYSLSKSTKTLEKLFQSLDDIEAFRRSNQAIDEDSVDREWAFWVHHFVDKNLKAPEEDARIDQIRVQLLDVYANQIPTFENRKGLITPHTMTVSTLLGELVELDKFFLQLFHDNPTYEFTFKLSDYTNYIWTNVKVILPAEHKLKQGDEAVTYWANNKMITNLKFCKVGLIIDGTDEFLYSIRTLPLPGRIFWHSTLNVKGTRPISSASLENSKVEHSQFLANASTHSKWKDAVPGNGTTDTEDDELSDIEEGIGKLLPTTSHLFKLILPLGRKGPNDLPIPIVLLLHPSQPLSHTGRLILASLPRITENGPSISFRSTPSTSSPQNSRQFEWSDSTDIGDFIRNAARAAEFSIHITPDASDGEQEQVITLDAINYQLATMEGLKRECDREARKGARRMALGGFGMLVVYWAAVARLTFWDYGWDIMEPITYLSGLSTVICGYLWFLYQGREVSYTSVLDRSVSSRREALYEKRGLDIEKWMELVSEKKQLMREIGQIKEDYEQPRGEKDKDEKASDKAEADGEEKNSNPLHEPEEEKESERKGQ</sequence>
<evidence type="ECO:0000256" key="8">
    <source>
        <dbReference type="ARBA" id="ARBA00022837"/>
    </source>
</evidence>
<evidence type="ECO:0000256" key="7">
    <source>
        <dbReference type="ARBA" id="ARBA00022792"/>
    </source>
</evidence>
<keyword evidence="4" id="KW-0109">Calcium transport</keyword>
<comment type="subunit">
    <text evidence="15">Homotetramer, assembles in a dimer or dimers configuration with two interfaces.</text>
</comment>
<comment type="caution">
    <text evidence="20">The sequence shown here is derived from an EMBL/GenBank/DDBJ whole genome shotgun (WGS) entry which is preliminary data.</text>
</comment>
<evidence type="ECO:0000256" key="1">
    <source>
        <dbReference type="ARBA" id="ARBA00004448"/>
    </source>
</evidence>
<keyword evidence="10" id="KW-0406">Ion transport</keyword>
<evidence type="ECO:0000256" key="10">
    <source>
        <dbReference type="ARBA" id="ARBA00023065"/>
    </source>
</evidence>
<evidence type="ECO:0000256" key="6">
    <source>
        <dbReference type="ARBA" id="ARBA00022692"/>
    </source>
</evidence>
<gene>
    <name evidence="20" type="ORF">LENED_011745</name>
</gene>
<feature type="compositionally biased region" description="Low complexity" evidence="18">
    <location>
        <begin position="628"/>
        <end position="641"/>
    </location>
</feature>
<accession>A0A1Q3EQX1</accession>
<dbReference type="STRING" id="5353.A0A1Q3EQX1"/>
<dbReference type="GO" id="GO:0036444">
    <property type="term" value="P:calcium import into the mitochondrion"/>
    <property type="evidence" value="ECO:0007669"/>
    <property type="project" value="TreeGrafter"/>
</dbReference>
<evidence type="ECO:0000256" key="11">
    <source>
        <dbReference type="ARBA" id="ARBA00023128"/>
    </source>
</evidence>
<feature type="domain" description="Calcium uniporter protein C-terminal" evidence="19">
    <location>
        <begin position="662"/>
        <end position="800"/>
    </location>
</feature>
<dbReference type="EMBL" id="BDGU01001130">
    <property type="protein sequence ID" value="GAW09582.1"/>
    <property type="molecule type" value="Genomic_DNA"/>
</dbReference>
<comment type="catalytic activity">
    <reaction evidence="14">
        <text>Ca(2+)(in) = Ca(2+)(out)</text>
        <dbReference type="Rhea" id="RHEA:29671"/>
        <dbReference type="ChEBI" id="CHEBI:29108"/>
    </reaction>
</comment>
<dbReference type="PANTHER" id="PTHR13462">
    <property type="entry name" value="CALCIUM UNIPORTER PROTEIN, MITOCHONDRIAL"/>
    <property type="match status" value="1"/>
</dbReference>
<evidence type="ECO:0000256" key="16">
    <source>
        <dbReference type="ARBA" id="ARBA00044981"/>
    </source>
</evidence>
<keyword evidence="21" id="KW-1185">Reference proteome</keyword>
<reference evidence="20 21" key="2">
    <citation type="submission" date="2017-02" db="EMBL/GenBank/DDBJ databases">
        <title>A genome survey and senescence transcriptome analysis in Lentinula edodes.</title>
        <authorList>
            <person name="Sakamoto Y."/>
            <person name="Nakade K."/>
            <person name="Sato S."/>
            <person name="Yoshida Y."/>
            <person name="Miyazaki K."/>
            <person name="Natsume S."/>
            <person name="Konno N."/>
        </authorList>
    </citation>
    <scope>NUCLEOTIDE SEQUENCE [LARGE SCALE GENOMIC DNA]</scope>
    <source>
        <strain evidence="20 21">NBRC 111202</strain>
    </source>
</reference>
<evidence type="ECO:0000256" key="13">
    <source>
        <dbReference type="ARBA" id="ARBA00023303"/>
    </source>
</evidence>
<dbReference type="Proteomes" id="UP000188533">
    <property type="component" value="Unassembled WGS sequence"/>
</dbReference>
<dbReference type="GO" id="GO:1990246">
    <property type="term" value="C:uniplex complex"/>
    <property type="evidence" value="ECO:0007669"/>
    <property type="project" value="TreeGrafter"/>
</dbReference>
<keyword evidence="9" id="KW-1133">Transmembrane helix</keyword>
<feature type="region of interest" description="Disordered" evidence="18">
    <location>
        <begin position="812"/>
        <end position="861"/>
    </location>
</feature>
<evidence type="ECO:0000256" key="12">
    <source>
        <dbReference type="ARBA" id="ARBA00023136"/>
    </source>
</evidence>
<dbReference type="PANTHER" id="PTHR13462:SF10">
    <property type="entry name" value="CALCIUM UNIPORTER PROTEIN, MITOCHONDRIAL"/>
    <property type="match status" value="1"/>
</dbReference>
<keyword evidence="8" id="KW-0106">Calcium</keyword>
<feature type="region of interest" description="Disordered" evidence="18">
    <location>
        <begin position="628"/>
        <end position="649"/>
    </location>
</feature>
<reference evidence="20 21" key="1">
    <citation type="submission" date="2016-08" db="EMBL/GenBank/DDBJ databases">
        <authorList>
            <consortium name="Lentinula edodes genome sequencing consortium"/>
            <person name="Sakamoto Y."/>
            <person name="Nakade K."/>
            <person name="Sato S."/>
            <person name="Yoshida Y."/>
            <person name="Miyazaki K."/>
            <person name="Natsume S."/>
            <person name="Konno N."/>
        </authorList>
    </citation>
    <scope>NUCLEOTIDE SEQUENCE [LARGE SCALE GENOMIC DNA]</scope>
    <source>
        <strain evidence="20 21">NBRC 111202</strain>
    </source>
</reference>
<dbReference type="InterPro" id="IPR006769">
    <property type="entry name" value="MCU_C"/>
</dbReference>
<organism evidence="20 21">
    <name type="scientific">Lentinula edodes</name>
    <name type="common">Shiitake mushroom</name>
    <name type="synonym">Lentinus edodes</name>
    <dbReference type="NCBI Taxonomy" id="5353"/>
    <lineage>
        <taxon>Eukaryota</taxon>
        <taxon>Fungi</taxon>
        <taxon>Dikarya</taxon>
        <taxon>Basidiomycota</taxon>
        <taxon>Agaricomycotina</taxon>
        <taxon>Agaricomycetes</taxon>
        <taxon>Agaricomycetidae</taxon>
        <taxon>Agaricales</taxon>
        <taxon>Marasmiineae</taxon>
        <taxon>Omphalotaceae</taxon>
        <taxon>Lentinula</taxon>
    </lineage>
</organism>
<evidence type="ECO:0000256" key="3">
    <source>
        <dbReference type="ARBA" id="ARBA00022448"/>
    </source>
</evidence>
<proteinExistence type="inferred from homology"/>
<dbReference type="InterPro" id="IPR039055">
    <property type="entry name" value="MCU_fam"/>
</dbReference>
<evidence type="ECO:0000256" key="17">
    <source>
        <dbReference type="ARBA" id="ARBA00045938"/>
    </source>
</evidence>
<evidence type="ECO:0000313" key="21">
    <source>
        <dbReference type="Proteomes" id="UP000188533"/>
    </source>
</evidence>
<dbReference type="Pfam" id="PF04678">
    <property type="entry name" value="MCU"/>
    <property type="match status" value="1"/>
</dbReference>
<dbReference type="GO" id="GO:0051560">
    <property type="term" value="P:mitochondrial calcium ion homeostasis"/>
    <property type="evidence" value="ECO:0007669"/>
    <property type="project" value="InterPro"/>
</dbReference>
<evidence type="ECO:0000256" key="9">
    <source>
        <dbReference type="ARBA" id="ARBA00022989"/>
    </source>
</evidence>
<keyword evidence="6" id="KW-0812">Transmembrane</keyword>
<evidence type="ECO:0000256" key="5">
    <source>
        <dbReference type="ARBA" id="ARBA00022673"/>
    </source>
</evidence>
<keyword evidence="3" id="KW-0813">Transport</keyword>
<evidence type="ECO:0000256" key="14">
    <source>
        <dbReference type="ARBA" id="ARBA00036634"/>
    </source>
</evidence>
<keyword evidence="13" id="KW-0407">Ion channel</keyword>
<evidence type="ECO:0000259" key="19">
    <source>
        <dbReference type="Pfam" id="PF04678"/>
    </source>
</evidence>
<evidence type="ECO:0000256" key="2">
    <source>
        <dbReference type="ARBA" id="ARBA00005653"/>
    </source>
</evidence>
<evidence type="ECO:0000313" key="20">
    <source>
        <dbReference type="EMBL" id="GAW09582.1"/>
    </source>
</evidence>
<evidence type="ECO:0000256" key="18">
    <source>
        <dbReference type="SAM" id="MobiDB-lite"/>
    </source>
</evidence>
<keyword evidence="7" id="KW-0999">Mitochondrion inner membrane</keyword>
<evidence type="ECO:0000256" key="15">
    <source>
        <dbReference type="ARBA" id="ARBA00044966"/>
    </source>
</evidence>
<keyword evidence="5" id="KW-0107">Calcium channel</keyword>
<name>A0A1Q3EQX1_LENED</name>
<dbReference type="GO" id="GO:0015292">
    <property type="term" value="F:uniporter activity"/>
    <property type="evidence" value="ECO:0007669"/>
    <property type="project" value="TreeGrafter"/>
</dbReference>
<comment type="similarity">
    <text evidence="2">Belongs to the MCU (TC 1.A.77) family.</text>
</comment>
<comment type="subcellular location">
    <subcellularLocation>
        <location evidence="1">Mitochondrion inner membrane</location>
        <topology evidence="1">Multi-pass membrane protein</topology>
    </subcellularLocation>
</comment>
<keyword evidence="11" id="KW-0496">Mitochondrion</keyword>
<dbReference type="AlphaFoldDB" id="A0A1Q3EQX1"/>
<keyword evidence="12" id="KW-0472">Membrane</keyword>
<comment type="function">
    <text evidence="17">Highly selective calcium channel localized to the inner mitochondrial membrane, which mediates calcium uptake into the mitochondrial matrix. Mitochondrial calcium homeostasis plays key roles in cellular physiology and regulates ATP production, cytoplasmic calcium signals and activation of cell death pathways. Sufficient to operate as a pore-forming channel without the need of calcium-sensor or auxiliary subunit.</text>
</comment>